<dbReference type="eggNOG" id="ENOG502QYM2">
    <property type="taxonomic scope" value="Eukaryota"/>
</dbReference>
<name>F0VMU7_NEOCL</name>
<gene>
    <name evidence="3" type="ORF">NCLIV_054680</name>
</gene>
<feature type="compositionally biased region" description="Basic and acidic residues" evidence="1">
    <location>
        <begin position="161"/>
        <end position="170"/>
    </location>
</feature>
<dbReference type="EMBL" id="FR823392">
    <property type="protein sequence ID" value="CBZ55043.1"/>
    <property type="molecule type" value="Genomic_DNA"/>
</dbReference>
<dbReference type="SMART" id="SM01065">
    <property type="entry name" value="CBM_2"/>
    <property type="match status" value="1"/>
</dbReference>
<feature type="region of interest" description="Disordered" evidence="1">
    <location>
        <begin position="275"/>
        <end position="303"/>
    </location>
</feature>
<dbReference type="Gene3D" id="2.60.40.10">
    <property type="entry name" value="Immunoglobulins"/>
    <property type="match status" value="1"/>
</dbReference>
<feature type="region of interest" description="Disordered" evidence="1">
    <location>
        <begin position="808"/>
        <end position="956"/>
    </location>
</feature>
<feature type="region of interest" description="Disordered" evidence="1">
    <location>
        <begin position="386"/>
        <end position="414"/>
    </location>
</feature>
<proteinExistence type="predicted"/>
<organism evidence="3 4">
    <name type="scientific">Neospora caninum (strain Liverpool)</name>
    <dbReference type="NCBI Taxonomy" id="572307"/>
    <lineage>
        <taxon>Eukaryota</taxon>
        <taxon>Sar</taxon>
        <taxon>Alveolata</taxon>
        <taxon>Apicomplexa</taxon>
        <taxon>Conoidasida</taxon>
        <taxon>Coccidia</taxon>
        <taxon>Eucoccidiorida</taxon>
        <taxon>Eimeriorina</taxon>
        <taxon>Sarcocystidae</taxon>
        <taxon>Neospora</taxon>
    </lineage>
</organism>
<dbReference type="PROSITE" id="PS51166">
    <property type="entry name" value="CBM20"/>
    <property type="match status" value="1"/>
</dbReference>
<accession>F0VMU7</accession>
<dbReference type="CDD" id="cd05467">
    <property type="entry name" value="CBM20"/>
    <property type="match status" value="1"/>
</dbReference>
<dbReference type="InterPro" id="IPR002044">
    <property type="entry name" value="CBM20"/>
</dbReference>
<keyword evidence="4" id="KW-1185">Reference proteome</keyword>
<dbReference type="OMA" id="RYKFLIC"/>
<feature type="compositionally biased region" description="Low complexity" evidence="1">
    <location>
        <begin position="889"/>
        <end position="908"/>
    </location>
</feature>
<dbReference type="SUPFAM" id="SSF49452">
    <property type="entry name" value="Starch-binding domain-like"/>
    <property type="match status" value="1"/>
</dbReference>
<protein>
    <recommendedName>
        <fullName evidence="2">CBM20 domain-containing protein</fullName>
    </recommendedName>
</protein>
<feature type="region of interest" description="Disordered" evidence="1">
    <location>
        <begin position="597"/>
        <end position="635"/>
    </location>
</feature>
<feature type="region of interest" description="Disordered" evidence="1">
    <location>
        <begin position="117"/>
        <end position="178"/>
    </location>
</feature>
<feature type="compositionally biased region" description="Basic and acidic residues" evidence="1">
    <location>
        <begin position="834"/>
        <end position="853"/>
    </location>
</feature>
<evidence type="ECO:0000313" key="3">
    <source>
        <dbReference type="EMBL" id="CBZ55043.1"/>
    </source>
</evidence>
<feature type="domain" description="CBM20" evidence="2">
    <location>
        <begin position="5"/>
        <end position="117"/>
    </location>
</feature>
<feature type="compositionally biased region" description="Basic and acidic residues" evidence="1">
    <location>
        <begin position="739"/>
        <end position="754"/>
    </location>
</feature>
<feature type="compositionally biased region" description="Basic and acidic residues" evidence="1">
    <location>
        <begin position="763"/>
        <end position="776"/>
    </location>
</feature>
<feature type="region of interest" description="Disordered" evidence="1">
    <location>
        <begin position="521"/>
        <end position="580"/>
    </location>
</feature>
<dbReference type="InParanoid" id="F0VMU7"/>
<feature type="compositionally biased region" description="Basic and acidic residues" evidence="1">
    <location>
        <begin position="1070"/>
        <end position="1103"/>
    </location>
</feature>
<evidence type="ECO:0000259" key="2">
    <source>
        <dbReference type="PROSITE" id="PS51166"/>
    </source>
</evidence>
<feature type="compositionally biased region" description="Basic and acidic residues" evidence="1">
    <location>
        <begin position="810"/>
        <end position="822"/>
    </location>
</feature>
<dbReference type="GO" id="GO:2001070">
    <property type="term" value="F:starch binding"/>
    <property type="evidence" value="ECO:0007669"/>
    <property type="project" value="InterPro"/>
</dbReference>
<dbReference type="InterPro" id="IPR013783">
    <property type="entry name" value="Ig-like_fold"/>
</dbReference>
<feature type="compositionally biased region" description="Low complexity" evidence="1">
    <location>
        <begin position="282"/>
        <end position="300"/>
    </location>
</feature>
<dbReference type="RefSeq" id="XP_003885071.1">
    <property type="nucleotide sequence ID" value="XM_003885022.1"/>
</dbReference>
<dbReference type="InterPro" id="IPR013784">
    <property type="entry name" value="Carb-bd-like_fold"/>
</dbReference>
<feature type="compositionally biased region" description="Basic and acidic residues" evidence="1">
    <location>
        <begin position="1161"/>
        <end position="1170"/>
    </location>
</feature>
<sequence length="1170" mass="124883">MTGQHEDTLFCYVRFNCHCNQTHIGDQVCLLGSTASLGNWSFSHRLTLTTSPELFPLWRTECPVLLPANSEVRYKFLICREDAPLCLACRYGGSPGRRGSFGARKLASLRRSLGLRRPLPPPSSFSPASPSFAGHRDGEFFPGRRDTESASESLSGLDSDSESRVDRDDPLLSPPIRSRADVEGRAGAIWRGRRAQGANGRCGEWRADACPQREALGLALTVDAVRSQACCGAVMKGEWEAPKRWESIRGVQGDRVLRVATHALEVFDTFGAEPAAPSSTRQASAALPSAPAPAQAAPPLAGSPRLAGSREDCWYISPGSCLFACDSAEAVERRSSQSREAASLAREQARSGVLPCLSHREGSLSRSAAASGFNRTSLRRHVPPLKLPADLSHSPLSGASPHYGPTPSSSRSHSYFSRLKRVEGAEVRHGDSPRLSGWLTSALPEVYGGRRRSSVSTSDVPPFSARLASLHAQVPSGATPRKVPLSPLASDSFRSALQSMAAYYPAHGLADLAPTALGSTPRGCAGGPSETANGATATGPPKRAEAAQARGLLNAEREGEARFSLGIEGPKERRTAAGATTPSRLLASCVSAPPREGAALADAPQVEGRESAVIKGEQRAREGDTDDSRGTGEGASFLLSKTTHAIQDAALVVTEAAFARLEQRLVQTVQAVCTPRVSGLTEGREAEATSPRGTNGASDGKEGREESSETPGASSCRSRERAEKPATPASFVSGAQSSPERKREGKDDEREQERGALGIRGRGRTDALGRTTERRRVSFARRKGMPARSLKSLRASVRKQGVSLLSTIDGSEHGATDLHRQAGEGWALLGTNQRGEEANEREGENDGDGAREEETGETSCLSTHVSLSSFSSAPHPGADQPPQRTPSGDARSVRASSALSLPLPSPDSESTRKENVDEQEETDGQRVGEKVEGKVDKKVEEKEEGREKASEEHLHAQLSSLNDQVTCLSSSLFEIRREQAFSRQLLASLCGCLERALEERQETGTVLSGFPSRRGHTPRVPKRRGSDLVSFQLETSETQREVNSEGEPAATRNGRAEVPGGTTCVVPRRRLGEANEHDKAKGEAERAGEGEDGGGEKVGERQGDSGVAGAECEERGEGKREGGREDLEFSEGSVVPVYALDVLSSRCESEEEQGLDDTPGGEERPRRLGV</sequence>
<dbReference type="GeneID" id="13446758"/>
<reference evidence="4" key="1">
    <citation type="journal article" date="2012" name="PLoS Pathog.">
        <title>Comparative genomics of the apicomplexan parasites Toxoplasma gondii and Neospora caninum: Coccidia differing in host range and transmission strategy.</title>
        <authorList>
            <person name="Reid A.J."/>
            <person name="Vermont S.J."/>
            <person name="Cotton J.A."/>
            <person name="Harris D."/>
            <person name="Hill-Cawthorne G.A."/>
            <person name="Konen-Waisman S."/>
            <person name="Latham S.M."/>
            <person name="Mourier T."/>
            <person name="Norton R."/>
            <person name="Quail M.A."/>
            <person name="Sanders M."/>
            <person name="Shanmugam D."/>
            <person name="Sohal A."/>
            <person name="Wasmuth J.D."/>
            <person name="Brunk B."/>
            <person name="Grigg M.E."/>
            <person name="Howard J.C."/>
            <person name="Parkinson J."/>
            <person name="Roos D.S."/>
            <person name="Trees A.J."/>
            <person name="Berriman M."/>
            <person name="Pain A."/>
            <person name="Wastling J.M."/>
        </authorList>
    </citation>
    <scope>NUCLEOTIDE SEQUENCE [LARGE SCALE GENOMIC DNA]</scope>
    <source>
        <strain evidence="4">Liverpool</strain>
    </source>
</reference>
<feature type="compositionally biased region" description="Basic and acidic residues" evidence="1">
    <location>
        <begin position="607"/>
        <end position="630"/>
    </location>
</feature>
<evidence type="ECO:0000313" key="4">
    <source>
        <dbReference type="Proteomes" id="UP000007494"/>
    </source>
</evidence>
<feature type="region of interest" description="Disordered" evidence="1">
    <location>
        <begin position="679"/>
        <end position="792"/>
    </location>
</feature>
<dbReference type="Proteomes" id="UP000007494">
    <property type="component" value="Chromosome XI"/>
</dbReference>
<feature type="compositionally biased region" description="Basic and acidic residues" evidence="1">
    <location>
        <begin position="134"/>
        <end position="148"/>
    </location>
</feature>
<feature type="compositionally biased region" description="Basic and acidic residues" evidence="1">
    <location>
        <begin position="1112"/>
        <end position="1127"/>
    </location>
</feature>
<evidence type="ECO:0000256" key="1">
    <source>
        <dbReference type="SAM" id="MobiDB-lite"/>
    </source>
</evidence>
<feature type="region of interest" description="Disordered" evidence="1">
    <location>
        <begin position="1033"/>
        <end position="1170"/>
    </location>
</feature>
<feature type="compositionally biased region" description="Low complexity" evidence="1">
    <location>
        <begin position="858"/>
        <end position="872"/>
    </location>
</feature>
<dbReference type="Pfam" id="PF00686">
    <property type="entry name" value="CBM_20"/>
    <property type="match status" value="1"/>
</dbReference>
<feature type="compositionally biased region" description="Basic and acidic residues" evidence="1">
    <location>
        <begin position="923"/>
        <end position="955"/>
    </location>
</feature>
<dbReference type="OrthoDB" id="333975at2759"/>
<dbReference type="AlphaFoldDB" id="F0VMU7"/>
<dbReference type="VEuPathDB" id="ToxoDB:NCLIV_054680"/>